<dbReference type="PANTHER" id="PTHR44328">
    <property type="entry name" value="GLUTATHIONE S-TRANSFERASE L1"/>
    <property type="match status" value="1"/>
</dbReference>
<evidence type="ECO:0000256" key="1">
    <source>
        <dbReference type="SAM" id="MobiDB-lite"/>
    </source>
</evidence>
<dbReference type="InterPro" id="IPR004045">
    <property type="entry name" value="Glutathione_S-Trfase_N"/>
</dbReference>
<dbReference type="CDD" id="cd00299">
    <property type="entry name" value="GST_C_family"/>
    <property type="match status" value="1"/>
</dbReference>
<proteinExistence type="predicted"/>
<dbReference type="InterPro" id="IPR040079">
    <property type="entry name" value="Glutathione_S-Trfase"/>
</dbReference>
<dbReference type="InterPro" id="IPR036282">
    <property type="entry name" value="Glutathione-S-Trfase_C_sf"/>
</dbReference>
<dbReference type="CDD" id="cd00570">
    <property type="entry name" value="GST_N_family"/>
    <property type="match status" value="1"/>
</dbReference>
<dbReference type="Pfam" id="PF13409">
    <property type="entry name" value="GST_N_2"/>
    <property type="match status" value="1"/>
</dbReference>
<organism evidence="3 4">
    <name type="scientific">Zarconia navalis LEGE 11467</name>
    <dbReference type="NCBI Taxonomy" id="1828826"/>
    <lineage>
        <taxon>Bacteria</taxon>
        <taxon>Bacillati</taxon>
        <taxon>Cyanobacteriota</taxon>
        <taxon>Cyanophyceae</taxon>
        <taxon>Oscillatoriophycideae</taxon>
        <taxon>Oscillatoriales</taxon>
        <taxon>Oscillatoriales incertae sedis</taxon>
        <taxon>Zarconia</taxon>
        <taxon>Zarconia navalis</taxon>
    </lineage>
</organism>
<feature type="domain" description="GST N-terminal" evidence="2">
    <location>
        <begin position="44"/>
        <end position="125"/>
    </location>
</feature>
<dbReference type="SFLD" id="SFLDS00019">
    <property type="entry name" value="Glutathione_Transferase_(cytos"/>
    <property type="match status" value="1"/>
</dbReference>
<evidence type="ECO:0000313" key="3">
    <source>
        <dbReference type="EMBL" id="MBE9041624.1"/>
    </source>
</evidence>
<evidence type="ECO:0000313" key="4">
    <source>
        <dbReference type="Proteomes" id="UP000621799"/>
    </source>
</evidence>
<dbReference type="RefSeq" id="WP_264321822.1">
    <property type="nucleotide sequence ID" value="NZ_JADEXN010000222.1"/>
</dbReference>
<dbReference type="GO" id="GO:0004364">
    <property type="term" value="F:glutathione transferase activity"/>
    <property type="evidence" value="ECO:0007669"/>
    <property type="project" value="InterPro"/>
</dbReference>
<dbReference type="AlphaFoldDB" id="A0A928VXV8"/>
<dbReference type="Gene3D" id="1.20.1050.10">
    <property type="match status" value="1"/>
</dbReference>
<dbReference type="InterPro" id="IPR036249">
    <property type="entry name" value="Thioredoxin-like_sf"/>
</dbReference>
<reference evidence="3" key="1">
    <citation type="submission" date="2020-10" db="EMBL/GenBank/DDBJ databases">
        <authorList>
            <person name="Castelo-Branco R."/>
            <person name="Eusebio N."/>
            <person name="Adriana R."/>
            <person name="Vieira A."/>
            <person name="Brugerolle De Fraissinette N."/>
            <person name="Rezende De Castro R."/>
            <person name="Schneider M.P."/>
            <person name="Vasconcelos V."/>
            <person name="Leao P.N."/>
        </authorList>
    </citation>
    <scope>NUCLEOTIDE SEQUENCE</scope>
    <source>
        <strain evidence="3">LEGE 11467</strain>
    </source>
</reference>
<gene>
    <name evidence="3" type="ORF">IQ235_12620</name>
</gene>
<dbReference type="SUPFAM" id="SSF47616">
    <property type="entry name" value="GST C-terminal domain-like"/>
    <property type="match status" value="1"/>
</dbReference>
<sequence length="402" mass="46495">MTATPLTWPELEALTDFHIDTVNGPTNSQARLRLFGRDESDVRVTLYRDNHAWCPYCQKIWLWLEEKQIPYRIEKVTMFCYGKKESWYKRIVPSGMLPAIELDNRIITESDDILIALEKVYGPLGLGMEHPQVLPLRQLERLLFRAWCSWLCYPARSSQQDQRSRDQFTQVVAMVEEALARTPGPYFLEAFGTADVIFTPYVERMNASLYYYKGYSLREENPHFGAWFDAMENRPTYRGTQSDFHTHAHDLPPQMGGCYENGEPQMQRNKERVDNGPWFELPDVTYPEPETSRTEALQRTLKHRANIIRVNPADDKLFDEALRCALTQMMTGESPTPPKGSDVALRYLRDRINVPRDMSIYAAKRLRESLEATAALAGDGESAPLPVRHRRDQDPVNFARNP</sequence>
<dbReference type="InterPro" id="IPR044629">
    <property type="entry name" value="GSTL1/2/3"/>
</dbReference>
<protein>
    <submittedName>
        <fullName evidence="3">Glutathione S-transferase family protein</fullName>
    </submittedName>
</protein>
<accession>A0A928VXV8</accession>
<dbReference type="PANTHER" id="PTHR44328:SF16">
    <property type="entry name" value="PROTEIN IN2-1 HOMOLOG B"/>
    <property type="match status" value="1"/>
</dbReference>
<dbReference type="Gene3D" id="3.40.30.10">
    <property type="entry name" value="Glutaredoxin"/>
    <property type="match status" value="1"/>
</dbReference>
<name>A0A928VXV8_9CYAN</name>
<evidence type="ECO:0000259" key="2">
    <source>
        <dbReference type="PROSITE" id="PS50404"/>
    </source>
</evidence>
<dbReference type="PROSITE" id="PS50404">
    <property type="entry name" value="GST_NTER"/>
    <property type="match status" value="1"/>
</dbReference>
<dbReference type="Proteomes" id="UP000621799">
    <property type="component" value="Unassembled WGS sequence"/>
</dbReference>
<keyword evidence="4" id="KW-1185">Reference proteome</keyword>
<comment type="caution">
    <text evidence="3">The sequence shown here is derived from an EMBL/GenBank/DDBJ whole genome shotgun (WGS) entry which is preliminary data.</text>
</comment>
<feature type="region of interest" description="Disordered" evidence="1">
    <location>
        <begin position="377"/>
        <end position="402"/>
    </location>
</feature>
<dbReference type="SUPFAM" id="SSF52833">
    <property type="entry name" value="Thioredoxin-like"/>
    <property type="match status" value="1"/>
</dbReference>
<dbReference type="EMBL" id="JADEXN010000222">
    <property type="protein sequence ID" value="MBE9041624.1"/>
    <property type="molecule type" value="Genomic_DNA"/>
</dbReference>
<dbReference type="Pfam" id="PF13410">
    <property type="entry name" value="GST_C_2"/>
    <property type="match status" value="1"/>
</dbReference>